<dbReference type="AlphaFoldDB" id="A0AAD3SFH2"/>
<dbReference type="EMBL" id="BSYO01000010">
    <property type="protein sequence ID" value="GMH10460.1"/>
    <property type="molecule type" value="Genomic_DNA"/>
</dbReference>
<accession>A0AAD3SFH2</accession>
<evidence type="ECO:0000256" key="1">
    <source>
        <dbReference type="SAM" id="MobiDB-lite"/>
    </source>
</evidence>
<name>A0AAD3SFH2_NEPGR</name>
<protein>
    <submittedName>
        <fullName evidence="2">Uncharacterized protein</fullName>
    </submittedName>
</protein>
<gene>
    <name evidence="2" type="ORF">Nepgr_012301</name>
</gene>
<organism evidence="2 3">
    <name type="scientific">Nepenthes gracilis</name>
    <name type="common">Slender pitcher plant</name>
    <dbReference type="NCBI Taxonomy" id="150966"/>
    <lineage>
        <taxon>Eukaryota</taxon>
        <taxon>Viridiplantae</taxon>
        <taxon>Streptophyta</taxon>
        <taxon>Embryophyta</taxon>
        <taxon>Tracheophyta</taxon>
        <taxon>Spermatophyta</taxon>
        <taxon>Magnoliopsida</taxon>
        <taxon>eudicotyledons</taxon>
        <taxon>Gunneridae</taxon>
        <taxon>Pentapetalae</taxon>
        <taxon>Caryophyllales</taxon>
        <taxon>Nepenthaceae</taxon>
        <taxon>Nepenthes</taxon>
    </lineage>
</organism>
<feature type="region of interest" description="Disordered" evidence="1">
    <location>
        <begin position="1"/>
        <end position="23"/>
    </location>
</feature>
<proteinExistence type="predicted"/>
<comment type="caution">
    <text evidence="2">The sequence shown here is derived from an EMBL/GenBank/DDBJ whole genome shotgun (WGS) entry which is preliminary data.</text>
</comment>
<sequence length="78" mass="8384">MSKAGSRPTHPIQEGHLMLAGQAANGRMSTNPFGPWRSSKAAKPAIMSCINSHGWPCLKGSAFRADCQFIRMGTVLRA</sequence>
<evidence type="ECO:0000313" key="3">
    <source>
        <dbReference type="Proteomes" id="UP001279734"/>
    </source>
</evidence>
<reference evidence="2" key="1">
    <citation type="submission" date="2023-05" db="EMBL/GenBank/DDBJ databases">
        <title>Nepenthes gracilis genome sequencing.</title>
        <authorList>
            <person name="Fukushima K."/>
        </authorList>
    </citation>
    <scope>NUCLEOTIDE SEQUENCE</scope>
    <source>
        <strain evidence="2">SING2019-196</strain>
    </source>
</reference>
<keyword evidence="3" id="KW-1185">Reference proteome</keyword>
<dbReference type="Proteomes" id="UP001279734">
    <property type="component" value="Unassembled WGS sequence"/>
</dbReference>
<evidence type="ECO:0000313" key="2">
    <source>
        <dbReference type="EMBL" id="GMH10460.1"/>
    </source>
</evidence>